<dbReference type="SMART" id="SM00849">
    <property type="entry name" value="Lactamase_B"/>
    <property type="match status" value="1"/>
</dbReference>
<evidence type="ECO:0000313" key="4">
    <source>
        <dbReference type="Proteomes" id="UP000824250"/>
    </source>
</evidence>
<reference evidence="3" key="1">
    <citation type="submission" date="2020-10" db="EMBL/GenBank/DDBJ databases">
        <authorList>
            <person name="Gilroy R."/>
        </authorList>
    </citation>
    <scope>NUCLEOTIDE SEQUENCE</scope>
    <source>
        <strain evidence="3">CHK180-2868</strain>
    </source>
</reference>
<proteinExistence type="inferred from homology"/>
<dbReference type="InterPro" id="IPR008254">
    <property type="entry name" value="Flavodoxin/NO_synth"/>
</dbReference>
<dbReference type="PANTHER" id="PTHR43717">
    <property type="entry name" value="ANAEROBIC NITRIC OXIDE REDUCTASE FLAVORUBREDOXIN"/>
    <property type="match status" value="1"/>
</dbReference>
<evidence type="ECO:0000259" key="2">
    <source>
        <dbReference type="PROSITE" id="PS50902"/>
    </source>
</evidence>
<dbReference type="GO" id="GO:0016651">
    <property type="term" value="F:oxidoreductase activity, acting on NAD(P)H"/>
    <property type="evidence" value="ECO:0007669"/>
    <property type="project" value="UniProtKB-ARBA"/>
</dbReference>
<dbReference type="GO" id="GO:0010181">
    <property type="term" value="F:FMN binding"/>
    <property type="evidence" value="ECO:0007669"/>
    <property type="project" value="InterPro"/>
</dbReference>
<organism evidence="3 4">
    <name type="scientific">Candidatus Copromonas faecavium</name>
    <name type="common">nom. illeg.</name>
    <dbReference type="NCBI Taxonomy" id="2840740"/>
    <lineage>
        <taxon>Bacteria</taxon>
        <taxon>Bacillati</taxon>
        <taxon>Bacillota</taxon>
        <taxon>Clostridia</taxon>
        <taxon>Lachnospirales</taxon>
        <taxon>Lachnospiraceae</taxon>
        <taxon>Candidatus Copromonas (nom. illeg.)</taxon>
    </lineage>
</organism>
<dbReference type="Proteomes" id="UP000824250">
    <property type="component" value="Unassembled WGS sequence"/>
</dbReference>
<accession>A0A9D1A2G3</accession>
<dbReference type="PIRSF" id="PIRSF005243">
    <property type="entry name" value="ROO"/>
    <property type="match status" value="1"/>
</dbReference>
<sequence>MNCSRRISESLYWVGVNDRQIALFENVYPVPGGVSYNSYVLMDEKCALFDTADAAFTHPFMENLEGVLQGRNLDYLIVNHMEPDHCASIADVVRRYPEVTVLCTAKASNMMKQFFDFDVNACIQTVKEGDTLSLGRHQLTFVMAPMVHWPEVMVTYETTEKILFSADAFGSFGAINGNLFADEISYKEEWLKEARRYYTNIVGKYGPQVQALLKKAAGLDIQMICPLHSHVWRKDIPWLLEKYQAWSSYQAEDPSVVIAYGSVYGHTEQAADLLAAKLAERGVKGIAVYDVSKTHPSYIIADAFRCQALVLASITYNNGIFCNMENLIHQLAAHNLQNRTIAVIENGSWAPVSGKHMRECLSAMKNNTILDEAFTIRSSMKEDQAASLDALADALSASLKA</sequence>
<dbReference type="InterPro" id="IPR029039">
    <property type="entry name" value="Flavoprotein-like_sf"/>
</dbReference>
<dbReference type="PROSITE" id="PS50902">
    <property type="entry name" value="FLAVODOXIN_LIKE"/>
    <property type="match status" value="1"/>
</dbReference>
<feature type="domain" description="Flavodoxin-like" evidence="2">
    <location>
        <begin position="256"/>
        <end position="396"/>
    </location>
</feature>
<protein>
    <submittedName>
        <fullName evidence="3">MBL fold metallo-hydrolase</fullName>
    </submittedName>
</protein>
<gene>
    <name evidence="3" type="ORF">IAB28_02310</name>
</gene>
<dbReference type="SUPFAM" id="SSF52218">
    <property type="entry name" value="Flavoproteins"/>
    <property type="match status" value="1"/>
</dbReference>
<evidence type="ECO:0000256" key="1">
    <source>
        <dbReference type="ARBA" id="ARBA00007121"/>
    </source>
</evidence>
<dbReference type="PANTHER" id="PTHR43717:SF1">
    <property type="entry name" value="ANAEROBIC NITRIC OXIDE REDUCTASE FLAVORUBREDOXIN"/>
    <property type="match status" value="1"/>
</dbReference>
<evidence type="ECO:0000313" key="3">
    <source>
        <dbReference type="EMBL" id="HIR04789.1"/>
    </source>
</evidence>
<dbReference type="EMBL" id="DVGC01000009">
    <property type="protein sequence ID" value="HIR04789.1"/>
    <property type="molecule type" value="Genomic_DNA"/>
</dbReference>
<dbReference type="SUPFAM" id="SSF56281">
    <property type="entry name" value="Metallo-hydrolase/oxidoreductase"/>
    <property type="match status" value="1"/>
</dbReference>
<name>A0A9D1A2G3_9FIRM</name>
<dbReference type="InterPro" id="IPR045761">
    <property type="entry name" value="ODP_dom"/>
</dbReference>
<comment type="caution">
    <text evidence="3">The sequence shown here is derived from an EMBL/GenBank/DDBJ whole genome shotgun (WGS) entry which is preliminary data.</text>
</comment>
<dbReference type="InterPro" id="IPR016440">
    <property type="entry name" value="Rubredoxin-O_OxRdtase"/>
</dbReference>
<dbReference type="Gene3D" id="3.60.15.10">
    <property type="entry name" value="Ribonuclease Z/Hydroxyacylglutathione hydrolase-like"/>
    <property type="match status" value="1"/>
</dbReference>
<dbReference type="AlphaFoldDB" id="A0A9D1A2G3"/>
<dbReference type="InterPro" id="IPR001279">
    <property type="entry name" value="Metallo-B-lactamas"/>
</dbReference>
<dbReference type="CDD" id="cd07709">
    <property type="entry name" value="flavodiiron_proteins_MBL-fold"/>
    <property type="match status" value="1"/>
</dbReference>
<dbReference type="Gene3D" id="3.40.50.360">
    <property type="match status" value="1"/>
</dbReference>
<dbReference type="GO" id="GO:0046872">
    <property type="term" value="F:metal ion binding"/>
    <property type="evidence" value="ECO:0007669"/>
    <property type="project" value="InterPro"/>
</dbReference>
<comment type="similarity">
    <text evidence="1">In the N-terminal section; belongs to the zinc metallo-hydrolase group 3 family.</text>
</comment>
<dbReference type="Pfam" id="PF19583">
    <property type="entry name" value="ODP"/>
    <property type="match status" value="1"/>
</dbReference>
<dbReference type="InterPro" id="IPR036866">
    <property type="entry name" value="RibonucZ/Hydroxyglut_hydro"/>
</dbReference>
<dbReference type="GO" id="GO:0009055">
    <property type="term" value="F:electron transfer activity"/>
    <property type="evidence" value="ECO:0007669"/>
    <property type="project" value="InterPro"/>
</dbReference>
<reference evidence="3" key="2">
    <citation type="journal article" date="2021" name="PeerJ">
        <title>Extensive microbial diversity within the chicken gut microbiome revealed by metagenomics and culture.</title>
        <authorList>
            <person name="Gilroy R."/>
            <person name="Ravi A."/>
            <person name="Getino M."/>
            <person name="Pursley I."/>
            <person name="Horton D.L."/>
            <person name="Alikhan N.F."/>
            <person name="Baker D."/>
            <person name="Gharbi K."/>
            <person name="Hall N."/>
            <person name="Watson M."/>
            <person name="Adriaenssens E.M."/>
            <person name="Foster-Nyarko E."/>
            <person name="Jarju S."/>
            <person name="Secka A."/>
            <person name="Antonio M."/>
            <person name="Oren A."/>
            <person name="Chaudhuri R.R."/>
            <person name="La Ragione R."/>
            <person name="Hildebrand F."/>
            <person name="Pallen M.J."/>
        </authorList>
    </citation>
    <scope>NUCLEOTIDE SEQUENCE</scope>
    <source>
        <strain evidence="3">CHK180-2868</strain>
    </source>
</reference>